<gene>
    <name evidence="10" type="ordered locus">DEHA2C16148g</name>
</gene>
<comment type="similarity">
    <text evidence="2">Belongs to the COG4 family.</text>
</comment>
<dbReference type="InterPro" id="IPR013167">
    <property type="entry name" value="COG4_M"/>
</dbReference>
<dbReference type="GeneID" id="2900762"/>
<evidence type="ECO:0000256" key="5">
    <source>
        <dbReference type="ARBA" id="ARBA00022927"/>
    </source>
</evidence>
<dbReference type="VEuPathDB" id="FungiDB:DEHA2C16148g"/>
<dbReference type="FunCoup" id="Q6BTT0">
    <property type="interactions" value="849"/>
</dbReference>
<dbReference type="HOGENOM" id="CLU_014853_3_0_1"/>
<dbReference type="Proteomes" id="UP000000599">
    <property type="component" value="Chromosome C"/>
</dbReference>
<protein>
    <recommendedName>
        <fullName evidence="3">Conserved oligomeric Golgi complex subunit 4</fullName>
    </recommendedName>
    <alternativeName>
        <fullName evidence="8">Component of oligomeric Golgi complex 4</fullName>
    </alternativeName>
</protein>
<dbReference type="OMA" id="RASECQQ"/>
<dbReference type="RefSeq" id="XP_458389.2">
    <property type="nucleotide sequence ID" value="XM_458389.1"/>
</dbReference>
<keyword evidence="6" id="KW-0333">Golgi apparatus</keyword>
<dbReference type="Pfam" id="PF20662">
    <property type="entry name" value="COG4_C"/>
    <property type="match status" value="1"/>
</dbReference>
<evidence type="ECO:0000256" key="4">
    <source>
        <dbReference type="ARBA" id="ARBA00022448"/>
    </source>
</evidence>
<dbReference type="GO" id="GO:0015031">
    <property type="term" value="P:protein transport"/>
    <property type="evidence" value="ECO:0007669"/>
    <property type="project" value="UniProtKB-KW"/>
</dbReference>
<evidence type="ECO:0000256" key="6">
    <source>
        <dbReference type="ARBA" id="ARBA00023034"/>
    </source>
</evidence>
<reference evidence="10 11" key="1">
    <citation type="journal article" date="2004" name="Nature">
        <title>Genome evolution in yeasts.</title>
        <authorList>
            <consortium name="Genolevures"/>
            <person name="Dujon B."/>
            <person name="Sherman D."/>
            <person name="Fischer G."/>
            <person name="Durrens P."/>
            <person name="Casaregola S."/>
            <person name="Lafontaine I."/>
            <person name="de Montigny J."/>
            <person name="Marck C."/>
            <person name="Neuveglise C."/>
            <person name="Talla E."/>
            <person name="Goffard N."/>
            <person name="Frangeul L."/>
            <person name="Aigle M."/>
            <person name="Anthouard V."/>
            <person name="Babour A."/>
            <person name="Barbe V."/>
            <person name="Barnay S."/>
            <person name="Blanchin S."/>
            <person name="Beckerich J.M."/>
            <person name="Beyne E."/>
            <person name="Bleykasten C."/>
            <person name="Boisrame A."/>
            <person name="Boyer J."/>
            <person name="Cattolico L."/>
            <person name="Confanioleri F."/>
            <person name="de Daruvar A."/>
            <person name="Despons L."/>
            <person name="Fabre E."/>
            <person name="Fairhead C."/>
            <person name="Ferry-Dumazet H."/>
            <person name="Groppi A."/>
            <person name="Hantraye F."/>
            <person name="Hennequin C."/>
            <person name="Jauniaux N."/>
            <person name="Joyet P."/>
            <person name="Kachouri R."/>
            <person name="Kerrest A."/>
            <person name="Koszul R."/>
            <person name="Lemaire M."/>
            <person name="Lesur I."/>
            <person name="Ma L."/>
            <person name="Muller H."/>
            <person name="Nicaud J.M."/>
            <person name="Nikolski M."/>
            <person name="Oztas S."/>
            <person name="Ozier-Kalogeropoulos O."/>
            <person name="Pellenz S."/>
            <person name="Potier S."/>
            <person name="Richard G.F."/>
            <person name="Straub M.L."/>
            <person name="Suleau A."/>
            <person name="Swennene D."/>
            <person name="Tekaia F."/>
            <person name="Wesolowski-Louvel M."/>
            <person name="Westhof E."/>
            <person name="Wirth B."/>
            <person name="Zeniou-Meyer M."/>
            <person name="Zivanovic I."/>
            <person name="Bolotin-Fukuhara M."/>
            <person name="Thierry A."/>
            <person name="Bouchier C."/>
            <person name="Caudron B."/>
            <person name="Scarpelli C."/>
            <person name="Gaillardin C."/>
            <person name="Weissenbach J."/>
            <person name="Wincker P."/>
            <person name="Souciet J.L."/>
        </authorList>
    </citation>
    <scope>NUCLEOTIDE SEQUENCE [LARGE SCALE GENOMIC DNA]</scope>
    <source>
        <strain evidence="11">ATCC 36239 / CBS 767 / BCRC 21394 / JCM 1990 / NBRC 0083 / IGC 2968</strain>
    </source>
</reference>
<keyword evidence="7" id="KW-0472">Membrane</keyword>
<dbReference type="Gene3D" id="1.20.58.1970">
    <property type="match status" value="1"/>
</dbReference>
<dbReference type="AlphaFoldDB" id="Q6BTT0"/>
<dbReference type="InParanoid" id="Q6BTT0"/>
<keyword evidence="4" id="KW-0813">Transport</keyword>
<organism evidence="10 11">
    <name type="scientific">Debaryomyces hansenii (strain ATCC 36239 / CBS 767 / BCRC 21394 / JCM 1990 / NBRC 0083 / IGC 2968)</name>
    <name type="common">Yeast</name>
    <name type="synonym">Torulaspora hansenii</name>
    <dbReference type="NCBI Taxonomy" id="284592"/>
    <lineage>
        <taxon>Eukaryota</taxon>
        <taxon>Fungi</taxon>
        <taxon>Dikarya</taxon>
        <taxon>Ascomycota</taxon>
        <taxon>Saccharomycotina</taxon>
        <taxon>Pichiomycetes</taxon>
        <taxon>Debaryomycetaceae</taxon>
        <taxon>Debaryomyces</taxon>
    </lineage>
</organism>
<dbReference type="OrthoDB" id="47059at2759"/>
<dbReference type="KEGG" id="dha:DEHA2C16148g"/>
<dbReference type="SMART" id="SM00762">
    <property type="entry name" value="Cog4"/>
    <property type="match status" value="1"/>
</dbReference>
<evidence type="ECO:0000256" key="1">
    <source>
        <dbReference type="ARBA" id="ARBA00004395"/>
    </source>
</evidence>
<evidence type="ECO:0000256" key="2">
    <source>
        <dbReference type="ARBA" id="ARBA00009215"/>
    </source>
</evidence>
<feature type="domain" description="COG4 transport protein middle alpha-helical bundle" evidence="9">
    <location>
        <begin position="227"/>
        <end position="569"/>
    </location>
</feature>
<dbReference type="EMBL" id="CR382135">
    <property type="protein sequence ID" value="CAG86471.2"/>
    <property type="molecule type" value="Genomic_DNA"/>
</dbReference>
<dbReference type="Pfam" id="PF20663">
    <property type="entry name" value="COG4_N"/>
    <property type="match status" value="1"/>
</dbReference>
<sequence length="899" mass="100896">MNENSYGNNTKLNIKGLFTPRYSLYSSISIDIENIMSGNGFNQSAPLFSTLSESKLDKTVSTLDQRFHEATTTNELHSLIAEIDTTTASIDKELNHFSIIKSKKHQQETSNIELNRAKLSTTISNSTEMTSLFSAANDLGHSLTFKIKSLDQEIGNVKQTLTFVSDIQALKNNINQASYAIEHKNWELAAQCLHTITSKLPPELVNGNFASVVIPSTDIPELPSVTVQKWIELLTEEFQKGFNEASKNRNVSELTKYFQLFPLIQKEEIGLNCYSKFICQIITDTSRSLINSASGGSNAATKHGMYLTISMKLFENISMMLSQHGPLIKKYYGSTYDNAISYVVTKIQHEIDSQIGLISDTFYDIKRIDKVIQDISLYNFPVLSKRFSDHEDPSGVDQANVNPEEDELVSIVEIGDLVSELAGILHNWALYCKFITLKYYQSNDGTDNDEGLKLPKLIMDSNFTGKIHKKFLPAFESLYSYYFRRSLEKAITIEELPSLEPHLIMTSSSDPPDQVPCSSVIEDATLVLNTTLRNIIDTAQPITLKRFINEDFKVIQRDLINGFFIKNLNSNQPRYNSTLTLVAPTSNPNGVLSGTASPGISRSGTPVHEGSGTMGFFKGASSALGNVVGSGASAGAGISTTAAHTNNAKLMNFVLYLNTVAMGQEYFTKIFESITKNNPDYLRNNFPFGKDSEKIASILKTEFLDPFISITNKIIQDSLINFYNQSLKNKLLNLINDCFPDANDSHYIIYSVNSLNDTSTILRFTTTWQSLIRPYKQTFHKSLIFHKLLRLLVVNLANLIEKKLVNVLKKFKINELGSLKLEKDMSHIINEMCEDNYELREKFVRVTQLVLLVGMDDEEYDMSNEGGHNNDEGDQAGDDLGVNWVLTPMERKQARKFRV</sequence>
<keyword evidence="5" id="KW-0653">Protein transport</keyword>
<name>Q6BTT0_DEBHA</name>
<dbReference type="InterPro" id="IPR048684">
    <property type="entry name" value="COG4_C"/>
</dbReference>
<dbReference type="InterPro" id="IPR048682">
    <property type="entry name" value="COG4"/>
</dbReference>
<keyword evidence="11" id="KW-1185">Reference proteome</keyword>
<evidence type="ECO:0000256" key="8">
    <source>
        <dbReference type="ARBA" id="ARBA00031340"/>
    </source>
</evidence>
<evidence type="ECO:0000259" key="9">
    <source>
        <dbReference type="SMART" id="SM00762"/>
    </source>
</evidence>
<dbReference type="eggNOG" id="KOG0412">
    <property type="taxonomic scope" value="Eukaryota"/>
</dbReference>
<evidence type="ECO:0000313" key="10">
    <source>
        <dbReference type="EMBL" id="CAG86471.2"/>
    </source>
</evidence>
<dbReference type="InterPro" id="IPR048680">
    <property type="entry name" value="COG4_N"/>
</dbReference>
<comment type="subcellular location">
    <subcellularLocation>
        <location evidence="1">Golgi apparatus membrane</location>
        <topology evidence="1">Peripheral membrane protein</topology>
    </subcellularLocation>
</comment>
<dbReference type="PANTHER" id="PTHR24016">
    <property type="entry name" value="CONSERVED OLIGOMERIC GOLGI COMPLEX SUBUNIT 4"/>
    <property type="match status" value="1"/>
</dbReference>
<proteinExistence type="inferred from homology"/>
<evidence type="ECO:0000313" key="11">
    <source>
        <dbReference type="Proteomes" id="UP000000599"/>
    </source>
</evidence>
<dbReference type="STRING" id="284592.Q6BTT0"/>
<evidence type="ECO:0000256" key="7">
    <source>
        <dbReference type="ARBA" id="ARBA00023136"/>
    </source>
</evidence>
<accession>Q6BTT0</accession>
<evidence type="ECO:0000256" key="3">
    <source>
        <dbReference type="ARBA" id="ARBA00020975"/>
    </source>
</evidence>
<dbReference type="GO" id="GO:0000139">
    <property type="term" value="C:Golgi membrane"/>
    <property type="evidence" value="ECO:0007669"/>
    <property type="project" value="UniProtKB-SubCell"/>
</dbReference>
<dbReference type="PANTHER" id="PTHR24016:SF0">
    <property type="entry name" value="CONSERVED OLIGOMERIC GOLGI COMPLEX SUBUNIT 4"/>
    <property type="match status" value="1"/>
</dbReference>
<dbReference type="Pfam" id="PF08318">
    <property type="entry name" value="COG4_m"/>
    <property type="match status" value="1"/>
</dbReference>